<protein>
    <submittedName>
        <fullName evidence="4">L10-interacting MYB domain-containing protein-like isoform X2</fullName>
    </submittedName>
</protein>
<dbReference type="KEGG" id="pda:103706077"/>
<dbReference type="AlphaFoldDB" id="A0A8B7BYY6"/>
<sequence length="404" mass="44853">MALFAATELGHLIPLPSVAPRNPRSTLFLCCHSPESSLISFSSSTRAPSATAGCTRNGRPRCLTTMAAQNLAGSLSGAERLHLGVQNIAEGVDASQTACNQQTSPSTGSQQTCKKFKWNLEMSKFLLRFLVDQVAIGMKVGMSFKRSALVAAAESVSQKFKIKCDETDVEKRLRTLRTQWNKIQKLKCLSGASWDPVAKMISLGTGGYQDYVQAHPRDAWLLNNSIDYYDELAIICADDQAIGKFIEDGNQYIGSIDREIEEQHQKNMQWPDDIEEVAKASNSQVRGLCQQEPAVSTPAASPNSSPESRRRATSSRTKRQQAANVDIQSLVMKIGELIDVIKTLKPRNYSEDIWEAIKACGYNERLSVTALEYLLKNEIEGKIFLVRSPESRKEWLSKFFSSFL</sequence>
<dbReference type="Proteomes" id="UP000228380">
    <property type="component" value="Chromosome 1"/>
</dbReference>
<evidence type="ECO:0000256" key="1">
    <source>
        <dbReference type="SAM" id="MobiDB-lite"/>
    </source>
</evidence>
<name>A0A8B7BYY6_PHODC</name>
<gene>
    <name evidence="4" type="primary">LOC103706077</name>
</gene>
<dbReference type="PANTHER" id="PTHR46929">
    <property type="entry name" value="EXPRESSED PROTEIN"/>
    <property type="match status" value="1"/>
</dbReference>
<dbReference type="GeneID" id="103706077"/>
<dbReference type="RefSeq" id="XP_008788280.2">
    <property type="nucleotide sequence ID" value="XM_008790058.4"/>
</dbReference>
<proteinExistence type="predicted"/>
<reference evidence="3" key="1">
    <citation type="journal article" date="2019" name="Nat. Commun.">
        <title>Genome-wide association mapping of date palm fruit traits.</title>
        <authorList>
            <person name="Hazzouri K.M."/>
            <person name="Gros-Balthazard M."/>
            <person name="Flowers J.M."/>
            <person name="Copetti D."/>
            <person name="Lemansour A."/>
            <person name="Lebrun M."/>
            <person name="Masmoudi K."/>
            <person name="Ferrand S."/>
            <person name="Dhar M.I."/>
            <person name="Fresquez Z.A."/>
            <person name="Rosas U."/>
            <person name="Zhang J."/>
            <person name="Talag J."/>
            <person name="Lee S."/>
            <person name="Kudrna D."/>
            <person name="Powell R.F."/>
            <person name="Leitch I.J."/>
            <person name="Krueger R.R."/>
            <person name="Wing R.A."/>
            <person name="Amiri K.M.A."/>
            <person name="Purugganan M.D."/>
        </authorList>
    </citation>
    <scope>NUCLEOTIDE SEQUENCE [LARGE SCALE GENOMIC DNA]</scope>
    <source>
        <strain evidence="3">cv. Khalas</strain>
    </source>
</reference>
<evidence type="ECO:0000313" key="4">
    <source>
        <dbReference type="RefSeq" id="XP_008788280.2"/>
    </source>
</evidence>
<evidence type="ECO:0000313" key="3">
    <source>
        <dbReference type="Proteomes" id="UP000228380"/>
    </source>
</evidence>
<feature type="region of interest" description="Disordered" evidence="1">
    <location>
        <begin position="288"/>
        <end position="321"/>
    </location>
</feature>
<accession>A0A8B7BYY6</accession>
<evidence type="ECO:0000259" key="2">
    <source>
        <dbReference type="Pfam" id="PF12776"/>
    </source>
</evidence>
<dbReference type="Pfam" id="PF12776">
    <property type="entry name" value="Myb_DNA-bind_3"/>
    <property type="match status" value="1"/>
</dbReference>
<organism evidence="3 4">
    <name type="scientific">Phoenix dactylifera</name>
    <name type="common">Date palm</name>
    <dbReference type="NCBI Taxonomy" id="42345"/>
    <lineage>
        <taxon>Eukaryota</taxon>
        <taxon>Viridiplantae</taxon>
        <taxon>Streptophyta</taxon>
        <taxon>Embryophyta</taxon>
        <taxon>Tracheophyta</taxon>
        <taxon>Spermatophyta</taxon>
        <taxon>Magnoliopsida</taxon>
        <taxon>Liliopsida</taxon>
        <taxon>Arecaceae</taxon>
        <taxon>Coryphoideae</taxon>
        <taxon>Phoeniceae</taxon>
        <taxon>Phoenix</taxon>
    </lineage>
</organism>
<dbReference type="InterPro" id="IPR024752">
    <property type="entry name" value="Myb/SANT-like_dom"/>
</dbReference>
<dbReference type="PANTHER" id="PTHR46929:SF33">
    <property type="entry name" value="L10-INTERACTING MYB DOMAIN-CONTAINING PROTEIN-LIKE ISOFORM X1"/>
    <property type="match status" value="1"/>
</dbReference>
<keyword evidence="3" id="KW-1185">Reference proteome</keyword>
<reference evidence="4" key="2">
    <citation type="submission" date="2025-08" db="UniProtKB">
        <authorList>
            <consortium name="RefSeq"/>
        </authorList>
    </citation>
    <scope>IDENTIFICATION</scope>
    <source>
        <tissue evidence="4">Young leaves</tissue>
    </source>
</reference>
<feature type="domain" description="Myb/SANT-like" evidence="2">
    <location>
        <begin position="117"/>
        <end position="202"/>
    </location>
</feature>